<gene>
    <name evidence="2" type="ORF">CCO03_18965</name>
</gene>
<dbReference type="EMBL" id="CP021455">
    <property type="protein sequence ID" value="ARU06464.1"/>
    <property type="molecule type" value="Genomic_DNA"/>
</dbReference>
<dbReference type="KEGG" id="cser:CCO03_18965"/>
<evidence type="ECO:0000313" key="3">
    <source>
        <dbReference type="Proteomes" id="UP000196138"/>
    </source>
</evidence>
<keyword evidence="1" id="KW-0812">Transmembrane</keyword>
<keyword evidence="1" id="KW-0472">Membrane</keyword>
<name>A0A1Y0ES24_9BURK</name>
<feature type="transmembrane region" description="Helical" evidence="1">
    <location>
        <begin position="28"/>
        <end position="49"/>
    </location>
</feature>
<organism evidence="2 3">
    <name type="scientific">Comamonas serinivorans</name>
    <dbReference type="NCBI Taxonomy" id="1082851"/>
    <lineage>
        <taxon>Bacteria</taxon>
        <taxon>Pseudomonadati</taxon>
        <taxon>Pseudomonadota</taxon>
        <taxon>Betaproteobacteria</taxon>
        <taxon>Burkholderiales</taxon>
        <taxon>Comamonadaceae</taxon>
        <taxon>Comamonas</taxon>
    </lineage>
</organism>
<evidence type="ECO:0008006" key="4">
    <source>
        <dbReference type="Google" id="ProtNLM"/>
    </source>
</evidence>
<reference evidence="2 3" key="1">
    <citation type="submission" date="2017-05" db="EMBL/GenBank/DDBJ databases">
        <authorList>
            <person name="Song R."/>
            <person name="Chenine A.L."/>
            <person name="Ruprecht R.M."/>
        </authorList>
    </citation>
    <scope>NUCLEOTIDE SEQUENCE [LARGE SCALE GENOMIC DNA]</scope>
    <source>
        <strain evidence="2 3">DSM 26136</strain>
    </source>
</reference>
<feature type="transmembrane region" description="Helical" evidence="1">
    <location>
        <begin position="61"/>
        <end position="80"/>
    </location>
</feature>
<dbReference type="AlphaFoldDB" id="A0A1Y0ES24"/>
<sequence length="240" mass="26807">MVAALIAAVVLWVWYPSPYDLLSGGRHLFLILIGVDVVCGPLLTLILFNPAKSRRERWVDVTLVVLIQLTALAYGVHTVYQARPLYLVHERDRFRAVSMADYGDADVRAALAQLPVGLQPQVFKGPFVVGIREPKDSQERQTVMFESVAGGRDYAQRPEFYVPYDASYQAKALARARPLAQFVKRYPKLADRADLLLAKHAVQLGDATFLPVLHKQEWVAVLDAQAHILGFLPGDGFDVR</sequence>
<accession>A0A1Y0ES24</accession>
<evidence type="ECO:0000256" key="1">
    <source>
        <dbReference type="SAM" id="Phobius"/>
    </source>
</evidence>
<keyword evidence="3" id="KW-1185">Reference proteome</keyword>
<evidence type="ECO:0000313" key="2">
    <source>
        <dbReference type="EMBL" id="ARU06464.1"/>
    </source>
</evidence>
<keyword evidence="1" id="KW-1133">Transmembrane helix</keyword>
<protein>
    <recommendedName>
        <fullName evidence="4">Pilus assembly protein</fullName>
    </recommendedName>
</protein>
<dbReference type="Proteomes" id="UP000196138">
    <property type="component" value="Chromosome"/>
</dbReference>
<proteinExistence type="predicted"/>